<accession>A0AAN6RL90</accession>
<proteinExistence type="predicted"/>
<sequence length="261" mass="30064">MDSDQPPENPEATIPLRRITYLGSLNFPVELHEKVLEYTFDELSVQVFLAGPNRFAAVNFRAELLPPVLFVNKFFGHVGVLAFLRSTKFILDGQEKAWCPVNEIDTVPKMRAKFLKLLTDLNKIFDGDGSFQCAIRKLAIEDMTALRQEYIPFAPFCHNFPNLKELELDIFYTEVLDQRRRRPLPVGDVLLNLKLNDIFSLGSIRRLVIRLKIPTLVASPDMVENRVHKVNKFVQVLKPTLIQRFERSVEVEVVVDVKQGW</sequence>
<reference evidence="1 2" key="1">
    <citation type="submission" date="2021-02" db="EMBL/GenBank/DDBJ databases">
        <title>Genome assembly of Pseudopithomyces chartarum.</title>
        <authorList>
            <person name="Jauregui R."/>
            <person name="Singh J."/>
            <person name="Voisey C."/>
        </authorList>
    </citation>
    <scope>NUCLEOTIDE SEQUENCE [LARGE SCALE GENOMIC DNA]</scope>
    <source>
        <strain evidence="1 2">AGR01</strain>
    </source>
</reference>
<dbReference type="EMBL" id="WVTA01000002">
    <property type="protein sequence ID" value="KAK3215887.1"/>
    <property type="molecule type" value="Genomic_DNA"/>
</dbReference>
<evidence type="ECO:0000313" key="2">
    <source>
        <dbReference type="Proteomes" id="UP001280581"/>
    </source>
</evidence>
<evidence type="ECO:0000313" key="1">
    <source>
        <dbReference type="EMBL" id="KAK3215887.1"/>
    </source>
</evidence>
<gene>
    <name evidence="1" type="ORF">GRF29_8g1452318</name>
</gene>
<keyword evidence="2" id="KW-1185">Reference proteome</keyword>
<name>A0AAN6RL90_9PLEO</name>
<comment type="caution">
    <text evidence="1">The sequence shown here is derived from an EMBL/GenBank/DDBJ whole genome shotgun (WGS) entry which is preliminary data.</text>
</comment>
<protein>
    <submittedName>
        <fullName evidence="1">Uncharacterized protein</fullName>
    </submittedName>
</protein>
<dbReference type="Proteomes" id="UP001280581">
    <property type="component" value="Unassembled WGS sequence"/>
</dbReference>
<organism evidence="1 2">
    <name type="scientific">Pseudopithomyces chartarum</name>
    <dbReference type="NCBI Taxonomy" id="1892770"/>
    <lineage>
        <taxon>Eukaryota</taxon>
        <taxon>Fungi</taxon>
        <taxon>Dikarya</taxon>
        <taxon>Ascomycota</taxon>
        <taxon>Pezizomycotina</taxon>
        <taxon>Dothideomycetes</taxon>
        <taxon>Pleosporomycetidae</taxon>
        <taxon>Pleosporales</taxon>
        <taxon>Massarineae</taxon>
        <taxon>Didymosphaeriaceae</taxon>
        <taxon>Pseudopithomyces</taxon>
    </lineage>
</organism>
<dbReference type="AlphaFoldDB" id="A0AAN6RL90"/>